<evidence type="ECO:0000313" key="1">
    <source>
        <dbReference type="EMBL" id="CAB1432525.1"/>
    </source>
</evidence>
<dbReference type="EMBL" id="CADEAL010001446">
    <property type="protein sequence ID" value="CAB1432525.1"/>
    <property type="molecule type" value="Genomic_DNA"/>
</dbReference>
<name>A0A9N7YIB3_PLEPL</name>
<dbReference type="AlphaFoldDB" id="A0A9N7YIB3"/>
<dbReference type="Proteomes" id="UP001153269">
    <property type="component" value="Unassembled WGS sequence"/>
</dbReference>
<protein>
    <submittedName>
        <fullName evidence="1">Uncharacterized protein</fullName>
    </submittedName>
</protein>
<accession>A0A9N7YIB3</accession>
<evidence type="ECO:0000313" key="2">
    <source>
        <dbReference type="Proteomes" id="UP001153269"/>
    </source>
</evidence>
<sequence>MVELAAHNANFADSYRVVKSPWARLSALAACHQPVTCHGELNFQGGIVAMGRHSCCRCIGQTQTETGRLETPFPTLITRELLNDNVNIDHSAEKHWRTCAVSAEAEGRLQRGGMREEKDVTFLRSWEDLVLPEGIWCLGSSPPKPRCQAAKLRYLPKPRSHSF</sequence>
<comment type="caution">
    <text evidence="1">The sequence shown here is derived from an EMBL/GenBank/DDBJ whole genome shotgun (WGS) entry which is preliminary data.</text>
</comment>
<proteinExistence type="predicted"/>
<reference evidence="1" key="1">
    <citation type="submission" date="2020-03" db="EMBL/GenBank/DDBJ databases">
        <authorList>
            <person name="Weist P."/>
        </authorList>
    </citation>
    <scope>NUCLEOTIDE SEQUENCE</scope>
</reference>
<keyword evidence="2" id="KW-1185">Reference proteome</keyword>
<organism evidence="1 2">
    <name type="scientific">Pleuronectes platessa</name>
    <name type="common">European plaice</name>
    <dbReference type="NCBI Taxonomy" id="8262"/>
    <lineage>
        <taxon>Eukaryota</taxon>
        <taxon>Metazoa</taxon>
        <taxon>Chordata</taxon>
        <taxon>Craniata</taxon>
        <taxon>Vertebrata</taxon>
        <taxon>Euteleostomi</taxon>
        <taxon>Actinopterygii</taxon>
        <taxon>Neopterygii</taxon>
        <taxon>Teleostei</taxon>
        <taxon>Neoteleostei</taxon>
        <taxon>Acanthomorphata</taxon>
        <taxon>Carangaria</taxon>
        <taxon>Pleuronectiformes</taxon>
        <taxon>Pleuronectoidei</taxon>
        <taxon>Pleuronectidae</taxon>
        <taxon>Pleuronectes</taxon>
    </lineage>
</organism>
<gene>
    <name evidence="1" type="ORF">PLEPLA_LOCUS20607</name>
</gene>